<comment type="caution">
    <text evidence="1">The sequence shown here is derived from an EMBL/GenBank/DDBJ whole genome shotgun (WGS) entry which is preliminary data.</text>
</comment>
<dbReference type="AlphaFoldDB" id="A0A4Q5LCS3"/>
<dbReference type="Proteomes" id="UP000294155">
    <property type="component" value="Unassembled WGS sequence"/>
</dbReference>
<dbReference type="RefSeq" id="WP_129920454.1">
    <property type="nucleotide sequence ID" value="NZ_SEWE01000011.1"/>
</dbReference>
<protein>
    <submittedName>
        <fullName evidence="1">Uncharacterized protein</fullName>
    </submittedName>
</protein>
<name>A0A4Q5LCS3_9BACT</name>
<organism evidence="1 2">
    <name type="scientific">Hymenobacter persicinus</name>
    <dbReference type="NCBI Taxonomy" id="2025506"/>
    <lineage>
        <taxon>Bacteria</taxon>
        <taxon>Pseudomonadati</taxon>
        <taxon>Bacteroidota</taxon>
        <taxon>Cytophagia</taxon>
        <taxon>Cytophagales</taxon>
        <taxon>Hymenobacteraceae</taxon>
        <taxon>Hymenobacter</taxon>
    </lineage>
</organism>
<keyword evidence="2" id="KW-1185">Reference proteome</keyword>
<reference evidence="1 2" key="1">
    <citation type="submission" date="2019-02" db="EMBL/GenBank/DDBJ databases">
        <title>Bacterial novel species isolated from soil.</title>
        <authorList>
            <person name="Jung H.-Y."/>
        </authorList>
    </citation>
    <scope>NUCLEOTIDE SEQUENCE [LARGE SCALE GENOMIC DNA]</scope>
    <source>
        <strain evidence="1 2">1-3-3-3</strain>
    </source>
</reference>
<gene>
    <name evidence="1" type="ORF">EWM57_07145</name>
</gene>
<dbReference type="EMBL" id="SEWE01000011">
    <property type="protein sequence ID" value="RYU81010.1"/>
    <property type="molecule type" value="Genomic_DNA"/>
</dbReference>
<dbReference type="OrthoDB" id="962559at2"/>
<evidence type="ECO:0000313" key="2">
    <source>
        <dbReference type="Proteomes" id="UP000294155"/>
    </source>
</evidence>
<accession>A0A4Q5LCS3</accession>
<evidence type="ECO:0000313" key="1">
    <source>
        <dbReference type="EMBL" id="RYU81010.1"/>
    </source>
</evidence>
<proteinExistence type="predicted"/>
<sequence>MAVSEDILRENYRRLSDDKLLRIVSEDAVRLRPEALALLQDELRTRGLAEVAEQSVQAQFRVLDEAGVQEYCALLQAQPCPLCQSAARPLNATITSKVLSFLVMTTQKKAFAIACPGCLDTLSREANTSSALLGWWGVPWGLIRTPQALIFNNKMAKGHHLPYANDLLKAFVVSNVGRIEAAKGNPADLQNIIRAPRLG</sequence>